<feature type="domain" description="Protein N-terminal glutamine amidohydrolase alpha beta roll" evidence="1">
    <location>
        <begin position="35"/>
        <end position="70"/>
    </location>
</feature>
<keyword evidence="3" id="KW-1185">Reference proteome</keyword>
<proteinExistence type="predicted"/>
<dbReference type="Pfam" id="PF09764">
    <property type="entry name" value="Nt_Gln_amidase"/>
    <property type="match status" value="1"/>
</dbReference>
<organism evidence="2 3">
    <name type="scientific">Morchella conica CCBAS932</name>
    <dbReference type="NCBI Taxonomy" id="1392247"/>
    <lineage>
        <taxon>Eukaryota</taxon>
        <taxon>Fungi</taxon>
        <taxon>Dikarya</taxon>
        <taxon>Ascomycota</taxon>
        <taxon>Pezizomycotina</taxon>
        <taxon>Pezizomycetes</taxon>
        <taxon>Pezizales</taxon>
        <taxon>Morchellaceae</taxon>
        <taxon>Morchella</taxon>
    </lineage>
</organism>
<dbReference type="InterPro" id="IPR023128">
    <property type="entry name" value="Prot_N_Gln_amidohydro_ab_roll"/>
</dbReference>
<dbReference type="OrthoDB" id="191192at2759"/>
<dbReference type="Gene3D" id="3.10.620.10">
    <property type="entry name" value="Protein N-terminal glutamine amidohydrolase, alpha beta roll"/>
    <property type="match status" value="1"/>
</dbReference>
<dbReference type="InterPro" id="IPR037132">
    <property type="entry name" value="N_Gln_amidohydro_ab_roll_sf"/>
</dbReference>
<evidence type="ECO:0000313" key="3">
    <source>
        <dbReference type="Proteomes" id="UP000277580"/>
    </source>
</evidence>
<evidence type="ECO:0000313" key="2">
    <source>
        <dbReference type="EMBL" id="RPB17702.1"/>
    </source>
</evidence>
<gene>
    <name evidence="2" type="ORF">P167DRAFT_569437</name>
</gene>
<sequence length="71" mass="8144">MPAAIADLPTTPNGSSTTTELVAVTGVFELSQVRYTQFYCEENIYHMIRDHVAPELWEDFYVVFISNTEKR</sequence>
<dbReference type="GO" id="GO:0016811">
    <property type="term" value="F:hydrolase activity, acting on carbon-nitrogen (but not peptide) bonds, in linear amides"/>
    <property type="evidence" value="ECO:0007669"/>
    <property type="project" value="InterPro"/>
</dbReference>
<accession>A0A3N4L889</accession>
<protein>
    <recommendedName>
        <fullName evidence="1">Protein N-terminal glutamine amidohydrolase alpha beta roll domain-containing protein</fullName>
    </recommendedName>
</protein>
<dbReference type="EMBL" id="ML119105">
    <property type="protein sequence ID" value="RPB17702.1"/>
    <property type="molecule type" value="Genomic_DNA"/>
</dbReference>
<dbReference type="AlphaFoldDB" id="A0A3N4L889"/>
<name>A0A3N4L889_9PEZI</name>
<evidence type="ECO:0000259" key="1">
    <source>
        <dbReference type="Pfam" id="PF09764"/>
    </source>
</evidence>
<dbReference type="InParanoid" id="A0A3N4L889"/>
<reference evidence="2 3" key="1">
    <citation type="journal article" date="2018" name="Nat. Ecol. Evol.">
        <title>Pezizomycetes genomes reveal the molecular basis of ectomycorrhizal truffle lifestyle.</title>
        <authorList>
            <person name="Murat C."/>
            <person name="Payen T."/>
            <person name="Noel B."/>
            <person name="Kuo A."/>
            <person name="Morin E."/>
            <person name="Chen J."/>
            <person name="Kohler A."/>
            <person name="Krizsan K."/>
            <person name="Balestrini R."/>
            <person name="Da Silva C."/>
            <person name="Montanini B."/>
            <person name="Hainaut M."/>
            <person name="Levati E."/>
            <person name="Barry K.W."/>
            <person name="Belfiori B."/>
            <person name="Cichocki N."/>
            <person name="Clum A."/>
            <person name="Dockter R.B."/>
            <person name="Fauchery L."/>
            <person name="Guy J."/>
            <person name="Iotti M."/>
            <person name="Le Tacon F."/>
            <person name="Lindquist E.A."/>
            <person name="Lipzen A."/>
            <person name="Malagnac F."/>
            <person name="Mello A."/>
            <person name="Molinier V."/>
            <person name="Miyauchi S."/>
            <person name="Poulain J."/>
            <person name="Riccioni C."/>
            <person name="Rubini A."/>
            <person name="Sitrit Y."/>
            <person name="Splivallo R."/>
            <person name="Traeger S."/>
            <person name="Wang M."/>
            <person name="Zifcakova L."/>
            <person name="Wipf D."/>
            <person name="Zambonelli A."/>
            <person name="Paolocci F."/>
            <person name="Nowrousian M."/>
            <person name="Ottonello S."/>
            <person name="Baldrian P."/>
            <person name="Spatafora J.W."/>
            <person name="Henrissat B."/>
            <person name="Nagy L.G."/>
            <person name="Aury J.M."/>
            <person name="Wincker P."/>
            <person name="Grigoriev I.V."/>
            <person name="Bonfante P."/>
            <person name="Martin F.M."/>
        </authorList>
    </citation>
    <scope>NUCLEOTIDE SEQUENCE [LARGE SCALE GENOMIC DNA]</scope>
    <source>
        <strain evidence="2 3">CCBAS932</strain>
    </source>
</reference>
<dbReference type="Proteomes" id="UP000277580">
    <property type="component" value="Unassembled WGS sequence"/>
</dbReference>